<evidence type="ECO:0000256" key="1">
    <source>
        <dbReference type="ARBA" id="ARBA00022503"/>
    </source>
</evidence>
<dbReference type="Pfam" id="PF04958">
    <property type="entry name" value="AstA"/>
    <property type="match status" value="1"/>
</dbReference>
<proteinExistence type="predicted"/>
<dbReference type="PANTHER" id="PTHR30420:SF1">
    <property type="entry name" value="ARGININE N-SUCCINYLTRANSFERASE"/>
    <property type="match status" value="1"/>
</dbReference>
<keyword evidence="5" id="KW-1185">Reference proteome</keyword>
<protein>
    <recommendedName>
        <fullName evidence="6">Arginine N-succinyltransferase</fullName>
    </recommendedName>
</protein>
<evidence type="ECO:0000313" key="4">
    <source>
        <dbReference type="EMBL" id="RRD01757.1"/>
    </source>
</evidence>
<reference evidence="4 5" key="1">
    <citation type="submission" date="2018-11" db="EMBL/GenBank/DDBJ databases">
        <title>The draft genome sequence of Amphritea balenae JAMM 1525T.</title>
        <authorList>
            <person name="Fang Z."/>
            <person name="Zhang Y."/>
            <person name="Han X."/>
        </authorList>
    </citation>
    <scope>NUCLEOTIDE SEQUENCE [LARGE SCALE GENOMIC DNA]</scope>
    <source>
        <strain evidence="4 5">JAMM 1525</strain>
    </source>
</reference>
<dbReference type="Gene3D" id="3.40.630.30">
    <property type="match status" value="1"/>
</dbReference>
<dbReference type="Proteomes" id="UP000267535">
    <property type="component" value="Unassembled WGS sequence"/>
</dbReference>
<sequence>MLLIRPCTFKDLDDLMAISHAVGRGMTSMPADETAWQEKISASILAFSADARKKPDNTYFMVLEDSDSGRVVGTTAIYTGVGLNKPFYSYKVSTLVSSCNDLEVTRQARVLTMVNDYTGTTEIGSLFLLPEYRKPGVGQFLSRARYMTIADFPDCFDEQIIAELRGWQDPQGNSPLWDHLGHTFFGIDFQQAVTTAALKGPQFISDLMPKYPIYIDLLPQAAREVIGKPHDSSAPALNMLKKEGFQYTGYVDLFDGGPSVQVAAQEIHTVRDSSSGRYKLSQELTDSDQQYMISNGKLETYRVALAPARLDSQGNLLISPDTAKGLQLQEGDSLRYIPARSRSAGAMQTSQAA</sequence>
<dbReference type="PANTHER" id="PTHR30420">
    <property type="entry name" value="N-SUCCINYLARGININE DIHYDROLASE"/>
    <property type="match status" value="1"/>
</dbReference>
<gene>
    <name evidence="4" type="ORF">EHS89_04205</name>
</gene>
<keyword evidence="2" id="KW-0808">Transferase</keyword>
<comment type="caution">
    <text evidence="4">The sequence shown here is derived from an EMBL/GenBank/DDBJ whole genome shotgun (WGS) entry which is preliminary data.</text>
</comment>
<evidence type="ECO:0008006" key="6">
    <source>
        <dbReference type="Google" id="ProtNLM"/>
    </source>
</evidence>
<keyword evidence="1" id="KW-0056">Arginine metabolism</keyword>
<accession>A0A3P1SWY8</accession>
<evidence type="ECO:0000313" key="5">
    <source>
        <dbReference type="Proteomes" id="UP000267535"/>
    </source>
</evidence>
<name>A0A3P1SWY8_9GAMM</name>
<dbReference type="InterPro" id="IPR016181">
    <property type="entry name" value="Acyl_CoA_acyltransferase"/>
</dbReference>
<dbReference type="GO" id="GO:0006527">
    <property type="term" value="P:L-arginine catabolic process"/>
    <property type="evidence" value="ECO:0007669"/>
    <property type="project" value="InterPro"/>
</dbReference>
<dbReference type="OrthoDB" id="21121at2"/>
<dbReference type="Gene3D" id="2.40.40.20">
    <property type="match status" value="1"/>
</dbReference>
<dbReference type="GO" id="GO:0008791">
    <property type="term" value="F:arginine N-succinyltransferase activity"/>
    <property type="evidence" value="ECO:0007669"/>
    <property type="project" value="InterPro"/>
</dbReference>
<dbReference type="SUPFAM" id="SSF55729">
    <property type="entry name" value="Acyl-CoA N-acyltransferases (Nat)"/>
    <property type="match status" value="1"/>
</dbReference>
<dbReference type="RefSeq" id="WP_124924831.1">
    <property type="nucleotide sequence ID" value="NZ_BMOH01000001.1"/>
</dbReference>
<dbReference type="AlphaFoldDB" id="A0A3P1SWY8"/>
<dbReference type="EMBL" id="RQXV01000001">
    <property type="protein sequence ID" value="RRD01757.1"/>
    <property type="molecule type" value="Genomic_DNA"/>
</dbReference>
<organism evidence="4 5">
    <name type="scientific">Amphritea balenae</name>
    <dbReference type="NCBI Taxonomy" id="452629"/>
    <lineage>
        <taxon>Bacteria</taxon>
        <taxon>Pseudomonadati</taxon>
        <taxon>Pseudomonadota</taxon>
        <taxon>Gammaproteobacteria</taxon>
        <taxon>Oceanospirillales</taxon>
        <taxon>Oceanospirillaceae</taxon>
        <taxon>Amphritea</taxon>
    </lineage>
</organism>
<dbReference type="InterPro" id="IPR007041">
    <property type="entry name" value="Arg_succinylTrfase_AstA/AruG"/>
</dbReference>
<dbReference type="NCBIfam" id="TIGR03243">
    <property type="entry name" value="arg_catab_AOST"/>
    <property type="match status" value="1"/>
</dbReference>
<evidence type="ECO:0000256" key="3">
    <source>
        <dbReference type="ARBA" id="ARBA00023315"/>
    </source>
</evidence>
<keyword evidence="3" id="KW-0012">Acyltransferase</keyword>
<evidence type="ECO:0000256" key="2">
    <source>
        <dbReference type="ARBA" id="ARBA00022679"/>
    </source>
</evidence>